<dbReference type="Proteomes" id="UP000016935">
    <property type="component" value="Unassembled WGS sequence"/>
</dbReference>
<evidence type="ECO:0000313" key="2">
    <source>
        <dbReference type="EMBL" id="EOA84250.1"/>
    </source>
</evidence>
<gene>
    <name evidence="2" type="ORF">SETTUDRAFT_155527</name>
</gene>
<accession>R0IG88</accession>
<evidence type="ECO:0000313" key="3">
    <source>
        <dbReference type="Proteomes" id="UP000016935"/>
    </source>
</evidence>
<dbReference type="RefSeq" id="XP_008028598.1">
    <property type="nucleotide sequence ID" value="XM_008030407.1"/>
</dbReference>
<feature type="region of interest" description="Disordered" evidence="1">
    <location>
        <begin position="16"/>
        <end position="59"/>
    </location>
</feature>
<dbReference type="AlphaFoldDB" id="R0IG88"/>
<dbReference type="HOGENOM" id="CLU_2514062_0_0_1"/>
<reference evidence="2 3" key="1">
    <citation type="journal article" date="2012" name="PLoS Pathog.">
        <title>Diverse lifestyles and strategies of plant pathogenesis encoded in the genomes of eighteen Dothideomycetes fungi.</title>
        <authorList>
            <person name="Ohm R.A."/>
            <person name="Feau N."/>
            <person name="Henrissat B."/>
            <person name="Schoch C.L."/>
            <person name="Horwitz B.A."/>
            <person name="Barry K.W."/>
            <person name="Condon B.J."/>
            <person name="Copeland A.C."/>
            <person name="Dhillon B."/>
            <person name="Glaser F."/>
            <person name="Hesse C.N."/>
            <person name="Kosti I."/>
            <person name="LaButti K."/>
            <person name="Lindquist E.A."/>
            <person name="Lucas S."/>
            <person name="Salamov A.A."/>
            <person name="Bradshaw R.E."/>
            <person name="Ciuffetti L."/>
            <person name="Hamelin R.C."/>
            <person name="Kema G.H.J."/>
            <person name="Lawrence C."/>
            <person name="Scott J.A."/>
            <person name="Spatafora J.W."/>
            <person name="Turgeon B.G."/>
            <person name="de Wit P.J.G.M."/>
            <person name="Zhong S."/>
            <person name="Goodwin S.B."/>
            <person name="Grigoriev I.V."/>
        </authorList>
    </citation>
    <scope>NUCLEOTIDE SEQUENCE [LARGE SCALE GENOMIC DNA]</scope>
    <source>
        <strain evidence="3">28A</strain>
    </source>
</reference>
<dbReference type="GeneID" id="19397528"/>
<keyword evidence="3" id="KW-1185">Reference proteome</keyword>
<proteinExistence type="predicted"/>
<protein>
    <submittedName>
        <fullName evidence="2">Uncharacterized protein</fullName>
    </submittedName>
</protein>
<organism evidence="2 3">
    <name type="scientific">Exserohilum turcicum (strain 28A)</name>
    <name type="common">Northern leaf blight fungus</name>
    <name type="synonym">Setosphaeria turcica</name>
    <dbReference type="NCBI Taxonomy" id="671987"/>
    <lineage>
        <taxon>Eukaryota</taxon>
        <taxon>Fungi</taxon>
        <taxon>Dikarya</taxon>
        <taxon>Ascomycota</taxon>
        <taxon>Pezizomycotina</taxon>
        <taxon>Dothideomycetes</taxon>
        <taxon>Pleosporomycetidae</taxon>
        <taxon>Pleosporales</taxon>
        <taxon>Pleosporineae</taxon>
        <taxon>Pleosporaceae</taxon>
        <taxon>Exserohilum</taxon>
    </lineage>
</organism>
<reference evidence="2 3" key="2">
    <citation type="journal article" date="2013" name="PLoS Genet.">
        <title>Comparative genome structure, secondary metabolite, and effector coding capacity across Cochliobolus pathogens.</title>
        <authorList>
            <person name="Condon B.J."/>
            <person name="Leng Y."/>
            <person name="Wu D."/>
            <person name="Bushley K.E."/>
            <person name="Ohm R.A."/>
            <person name="Otillar R."/>
            <person name="Martin J."/>
            <person name="Schackwitz W."/>
            <person name="Grimwood J."/>
            <person name="MohdZainudin N."/>
            <person name="Xue C."/>
            <person name="Wang R."/>
            <person name="Manning V.A."/>
            <person name="Dhillon B."/>
            <person name="Tu Z.J."/>
            <person name="Steffenson B.J."/>
            <person name="Salamov A."/>
            <person name="Sun H."/>
            <person name="Lowry S."/>
            <person name="LaButti K."/>
            <person name="Han J."/>
            <person name="Copeland A."/>
            <person name="Lindquist E."/>
            <person name="Barry K."/>
            <person name="Schmutz J."/>
            <person name="Baker S.E."/>
            <person name="Ciuffetti L.M."/>
            <person name="Grigoriev I.V."/>
            <person name="Zhong S."/>
            <person name="Turgeon B.G."/>
        </authorList>
    </citation>
    <scope>NUCLEOTIDE SEQUENCE [LARGE SCALE GENOMIC DNA]</scope>
    <source>
        <strain evidence="3">28A</strain>
    </source>
</reference>
<dbReference type="EMBL" id="KB908814">
    <property type="protein sequence ID" value="EOA84250.1"/>
    <property type="molecule type" value="Genomic_DNA"/>
</dbReference>
<name>R0IG88_EXST2</name>
<evidence type="ECO:0000256" key="1">
    <source>
        <dbReference type="SAM" id="MobiDB-lite"/>
    </source>
</evidence>
<sequence length="85" mass="9496">MLASLSRDSNRYIDKSSTARLRLGSTRTDSGRGFDYPGPCQLGDVSGHTSNHREPAKRDPILSAKREGTCRRRLISFAWVLMSQV</sequence>